<name>A0A840UVV9_9FIRM</name>
<dbReference type="InterPro" id="IPR038610">
    <property type="entry name" value="FliK-like_C_sf"/>
</dbReference>
<evidence type="ECO:0000313" key="3">
    <source>
        <dbReference type="Proteomes" id="UP000559117"/>
    </source>
</evidence>
<dbReference type="Gene3D" id="3.30.750.140">
    <property type="match status" value="1"/>
</dbReference>
<evidence type="ECO:0000259" key="1">
    <source>
        <dbReference type="Pfam" id="PF02120"/>
    </source>
</evidence>
<organism evidence="2 3">
    <name type="scientific">Pectinatus brassicae</name>
    <dbReference type="NCBI Taxonomy" id="862415"/>
    <lineage>
        <taxon>Bacteria</taxon>
        <taxon>Bacillati</taxon>
        <taxon>Bacillota</taxon>
        <taxon>Negativicutes</taxon>
        <taxon>Selenomonadales</taxon>
        <taxon>Selenomonadaceae</taxon>
        <taxon>Pectinatus</taxon>
    </lineage>
</organism>
<comment type="caution">
    <text evidence="2">The sequence shown here is derived from an EMBL/GenBank/DDBJ whole genome shotgun (WGS) entry which is preliminary data.</text>
</comment>
<dbReference type="EMBL" id="JACHFH010000019">
    <property type="protein sequence ID" value="MBB5336575.1"/>
    <property type="molecule type" value="Genomic_DNA"/>
</dbReference>
<keyword evidence="2" id="KW-0282">Flagellum</keyword>
<dbReference type="CDD" id="cd17470">
    <property type="entry name" value="T3SS_Flik_C"/>
    <property type="match status" value="1"/>
</dbReference>
<gene>
    <name evidence="2" type="ORF">HNR32_001725</name>
</gene>
<keyword evidence="2" id="KW-0969">Cilium</keyword>
<keyword evidence="2" id="KW-0966">Cell projection</keyword>
<dbReference type="Proteomes" id="UP000559117">
    <property type="component" value="Unassembled WGS sequence"/>
</dbReference>
<dbReference type="PANTHER" id="PTHR37533">
    <property type="entry name" value="FLAGELLAR HOOK-LENGTH CONTROL PROTEIN"/>
    <property type="match status" value="1"/>
</dbReference>
<accession>A0A840UVV9</accession>
<dbReference type="Pfam" id="PF02120">
    <property type="entry name" value="Flg_hook"/>
    <property type="match status" value="1"/>
</dbReference>
<dbReference type="InterPro" id="IPR052563">
    <property type="entry name" value="FliK"/>
</dbReference>
<reference evidence="2 3" key="1">
    <citation type="submission" date="2020-08" db="EMBL/GenBank/DDBJ databases">
        <title>Genomic Encyclopedia of Type Strains, Phase IV (KMG-IV): sequencing the most valuable type-strain genomes for metagenomic binning, comparative biology and taxonomic classification.</title>
        <authorList>
            <person name="Goeker M."/>
        </authorList>
    </citation>
    <scope>NUCLEOTIDE SEQUENCE [LARGE SCALE GENOMIC DNA]</scope>
    <source>
        <strain evidence="2 3">DSM 24661</strain>
    </source>
</reference>
<protein>
    <submittedName>
        <fullName evidence="2">Flagellar hook-length control protein FliK</fullName>
    </submittedName>
</protein>
<dbReference type="PANTHER" id="PTHR37533:SF2">
    <property type="entry name" value="FLAGELLAR HOOK-LENGTH CONTROL PROTEIN"/>
    <property type="match status" value="1"/>
</dbReference>
<dbReference type="InterPro" id="IPR021136">
    <property type="entry name" value="Flagellar_hook_control-like_C"/>
</dbReference>
<dbReference type="AlphaFoldDB" id="A0A840UVV9"/>
<keyword evidence="3" id="KW-1185">Reference proteome</keyword>
<proteinExistence type="predicted"/>
<sequence length="283" mass="30387">MQDTVASQNKTTQGQLAQLLQEFAGQTAETKSTAPKIAQSDAEKGKIANTINSTNTTAFDKSSNATILSIKNVDDAVLKQMNESAAQQETANQSNDGNAENSASFAAQLTKADNAAQVLTNGVQSNAQPQQSQNAYDIGGQIIRNAQLLKGNENSQMVINLQPEHLGELAVKINVHSDGMVSASFHSDNAQVRNVIQASIVQLRQDLQDQGIKVDNINVYSGLSDLLSNGQNNNGSEFTGDQKKSQYRIQQLMDATGQMEESGIVDNIASQQNNADDGIDYRI</sequence>
<feature type="domain" description="Flagellar hook-length control protein-like C-terminal" evidence="1">
    <location>
        <begin position="146"/>
        <end position="222"/>
    </location>
</feature>
<evidence type="ECO:0000313" key="2">
    <source>
        <dbReference type="EMBL" id="MBB5336575.1"/>
    </source>
</evidence>